<accession>A0ABS9WH66</accession>
<protein>
    <recommendedName>
        <fullName evidence="3">DUF697 domain-containing protein</fullName>
    </recommendedName>
</protein>
<reference evidence="1" key="1">
    <citation type="submission" date="2021-11" db="EMBL/GenBank/DDBJ databases">
        <title>A Novel Adlercreutzia Species, isolated from a Allomyrina dichotoma larva feces.</title>
        <authorList>
            <person name="Suh M.K."/>
        </authorList>
    </citation>
    <scope>NUCLEOTIDE SEQUENCE</scope>
    <source>
        <strain evidence="1">JBNU-10</strain>
    </source>
</reference>
<evidence type="ECO:0000313" key="1">
    <source>
        <dbReference type="EMBL" id="MCI2242200.1"/>
    </source>
</evidence>
<gene>
    <name evidence="1" type="ORF">LPT13_07530</name>
</gene>
<keyword evidence="2" id="KW-1185">Reference proteome</keyword>
<proteinExistence type="predicted"/>
<comment type="caution">
    <text evidence="1">The sequence shown here is derived from an EMBL/GenBank/DDBJ whole genome shotgun (WGS) entry which is preliminary data.</text>
</comment>
<dbReference type="RefSeq" id="WP_242165177.1">
    <property type="nucleotide sequence ID" value="NZ_JAJMLW010000002.1"/>
</dbReference>
<evidence type="ECO:0008006" key="3">
    <source>
        <dbReference type="Google" id="ProtNLM"/>
    </source>
</evidence>
<dbReference type="Proteomes" id="UP001430755">
    <property type="component" value="Unassembled WGS sequence"/>
</dbReference>
<dbReference type="EMBL" id="JAJMLW010000002">
    <property type="protein sequence ID" value="MCI2242200.1"/>
    <property type="molecule type" value="Genomic_DNA"/>
</dbReference>
<organism evidence="1 2">
    <name type="scientific">Adlercreutzia faecimuris</name>
    <dbReference type="NCBI Taxonomy" id="2897341"/>
    <lineage>
        <taxon>Bacteria</taxon>
        <taxon>Bacillati</taxon>
        <taxon>Actinomycetota</taxon>
        <taxon>Coriobacteriia</taxon>
        <taxon>Eggerthellales</taxon>
        <taxon>Eggerthellaceae</taxon>
        <taxon>Adlercreutzia</taxon>
    </lineage>
</organism>
<sequence length="353" mass="35623">MQLPIDIPAVLKAATDIDGAAATPLSVSVYIDETAPGDLAGHVRALLASPGANTRVTIGYLEGERLVEPTGRDDMAVIVAGEGPRVGAQAAAVRAAGTPVMVATLSPSAVRARAEAAGCPIPAGDVAAPDTPAPSASGELPVALADAAREPIALDDAARASLDVRMGHWVIAACAEKKLAFALAFPFVRRPLAVDAVNATALQNAGIGAVVFIPGADMPVMTLNQAKMLLQIAAAYGQPLNGERIKELAAVVGGAFLFRNIARQFAGLVPGLGWAVKAAVGFAGTEAMGRAAIEYFEAGGDIVGLASVVQRARDEAVEAAGRAAATPAGERVIDAAKRGAAGLVRAVRGRARG</sequence>
<name>A0ABS9WH66_9ACTN</name>
<evidence type="ECO:0000313" key="2">
    <source>
        <dbReference type="Proteomes" id="UP001430755"/>
    </source>
</evidence>